<accession>G7DV99</accession>
<evidence type="ECO:0000313" key="3">
    <source>
        <dbReference type="EMBL" id="GAA94509.1"/>
    </source>
</evidence>
<dbReference type="EMBL" id="BABT02000037">
    <property type="protein sequence ID" value="GAA94509.1"/>
    <property type="molecule type" value="Genomic_DNA"/>
</dbReference>
<comment type="similarity">
    <text evidence="1">Belongs to the STEEP1 family.</text>
</comment>
<proteinExistence type="inferred from homology"/>
<dbReference type="eggNOG" id="KOG4397">
    <property type="taxonomic scope" value="Eukaryota"/>
</dbReference>
<reference evidence="3 4" key="2">
    <citation type="journal article" date="2012" name="Open Biol.">
        <title>Characteristics of nucleosomes and linker DNA regions on the genome of the basidiomycete Mixia osmundae revealed by mono- and dinucleosome mapping.</title>
        <authorList>
            <person name="Nishida H."/>
            <person name="Kondo S."/>
            <person name="Matsumoto T."/>
            <person name="Suzuki Y."/>
            <person name="Yoshikawa H."/>
            <person name="Taylor T.D."/>
            <person name="Sugiyama J."/>
        </authorList>
    </citation>
    <scope>NUCLEOTIDE SEQUENCE [LARGE SCALE GENOMIC DNA]</scope>
    <source>
        <strain evidence="4">CBS 9802 / IAM 14324 / JCM 22182 / KY 12970</strain>
    </source>
</reference>
<dbReference type="OrthoDB" id="418131at2759"/>
<reference evidence="3 4" key="1">
    <citation type="journal article" date="2011" name="J. Gen. Appl. Microbiol.">
        <title>Draft genome sequencing of the enigmatic basidiomycete Mixia osmundae.</title>
        <authorList>
            <person name="Nishida H."/>
            <person name="Nagatsuka Y."/>
            <person name="Sugiyama J."/>
        </authorList>
    </citation>
    <scope>NUCLEOTIDE SEQUENCE [LARGE SCALE GENOMIC DNA]</scope>
    <source>
        <strain evidence="4">CBS 9802 / IAM 14324 / JCM 22182 / KY 12970</strain>
    </source>
</reference>
<keyword evidence="4" id="KW-1185">Reference proteome</keyword>
<gene>
    <name evidence="3" type="primary">Mo01161</name>
    <name evidence="3" type="ORF">E5Q_01161</name>
</gene>
<dbReference type="STRING" id="764103.G7DV99"/>
<dbReference type="GO" id="GO:0090158">
    <property type="term" value="P:endoplasmic reticulum membrane organization"/>
    <property type="evidence" value="ECO:0007669"/>
    <property type="project" value="TreeGrafter"/>
</dbReference>
<dbReference type="InterPro" id="IPR029704">
    <property type="entry name" value="STEEP-like"/>
</dbReference>
<name>G7DV99_MIXOS</name>
<evidence type="ECO:0000313" key="4">
    <source>
        <dbReference type="Proteomes" id="UP000009131"/>
    </source>
</evidence>
<dbReference type="InParanoid" id="G7DV99"/>
<dbReference type="GO" id="GO:0005737">
    <property type="term" value="C:cytoplasm"/>
    <property type="evidence" value="ECO:0007669"/>
    <property type="project" value="GOC"/>
</dbReference>
<dbReference type="PANTHER" id="PTHR46355">
    <property type="entry name" value="UPF0428 PROTEIN CXORF56"/>
    <property type="match status" value="1"/>
</dbReference>
<dbReference type="AlphaFoldDB" id="G7DV99"/>
<dbReference type="Pfam" id="PF25809">
    <property type="entry name" value="STEEP1"/>
    <property type="match status" value="1"/>
</dbReference>
<feature type="domain" description="STEEP1" evidence="2">
    <location>
        <begin position="13"/>
        <end position="123"/>
    </location>
</feature>
<protein>
    <recommendedName>
        <fullName evidence="2">STEEP1 domain-containing protein</fullName>
    </recommendedName>
</protein>
<sequence>MSSRADVSAPITTSDLKVFYCACGELGLVINRSLASLARRPVDNAMILRNTGKDKMYYKLNALLDREPIVYKRPDGLEKQWRLRCQRCDLQLGYETSDAREASTRGPYTYLLHGSVTETQNAVPIGAYDIPAHLT</sequence>
<dbReference type="HOGENOM" id="CLU_099571_2_0_1"/>
<organism evidence="3 4">
    <name type="scientific">Mixia osmundae (strain CBS 9802 / IAM 14324 / JCM 22182 / KY 12970)</name>
    <dbReference type="NCBI Taxonomy" id="764103"/>
    <lineage>
        <taxon>Eukaryota</taxon>
        <taxon>Fungi</taxon>
        <taxon>Dikarya</taxon>
        <taxon>Basidiomycota</taxon>
        <taxon>Pucciniomycotina</taxon>
        <taxon>Mixiomycetes</taxon>
        <taxon>Mixiales</taxon>
        <taxon>Mixiaceae</taxon>
        <taxon>Mixia</taxon>
    </lineage>
</organism>
<evidence type="ECO:0000259" key="2">
    <source>
        <dbReference type="Pfam" id="PF25809"/>
    </source>
</evidence>
<dbReference type="InterPro" id="IPR057965">
    <property type="entry name" value="STEEP1_dom"/>
</dbReference>
<comment type="caution">
    <text evidence="3">The sequence shown here is derived from an EMBL/GenBank/DDBJ whole genome shotgun (WGS) entry which is preliminary data.</text>
</comment>
<dbReference type="PANTHER" id="PTHR46355:SF1">
    <property type="entry name" value="STING ER EXIT PROTEIN"/>
    <property type="match status" value="1"/>
</dbReference>
<dbReference type="GO" id="GO:0006888">
    <property type="term" value="P:endoplasmic reticulum to Golgi vesicle-mediated transport"/>
    <property type="evidence" value="ECO:0007669"/>
    <property type="project" value="TreeGrafter"/>
</dbReference>
<evidence type="ECO:0000256" key="1">
    <source>
        <dbReference type="ARBA" id="ARBA00024205"/>
    </source>
</evidence>
<dbReference type="Proteomes" id="UP000009131">
    <property type="component" value="Unassembled WGS sequence"/>
</dbReference>